<dbReference type="SUPFAM" id="SSF56003">
    <property type="entry name" value="Molybdenum cofactor-binding domain"/>
    <property type="match status" value="1"/>
</dbReference>
<evidence type="ECO:0000256" key="1">
    <source>
        <dbReference type="ARBA" id="ARBA00022505"/>
    </source>
</evidence>
<dbReference type="InterPro" id="IPR046867">
    <property type="entry name" value="AldOxase/xan_DH_MoCoBD2"/>
</dbReference>
<dbReference type="RefSeq" id="WP_064877809.1">
    <property type="nucleotide sequence ID" value="NZ_LZSY01000002.1"/>
</dbReference>
<evidence type="ECO:0000313" key="4">
    <source>
        <dbReference type="EMBL" id="OBB98593.1"/>
    </source>
</evidence>
<dbReference type="Pfam" id="PF01315">
    <property type="entry name" value="Ald_Xan_dh_C"/>
    <property type="match status" value="1"/>
</dbReference>
<reference evidence="5" key="1">
    <citation type="submission" date="2016-06" db="EMBL/GenBank/DDBJ databases">
        <authorList>
            <person name="Sutton G."/>
            <person name="Brinkac L."/>
            <person name="Sanka R."/>
            <person name="Adams M."/>
            <person name="Lau E."/>
            <person name="Mehaffy C."/>
            <person name="Tameris M."/>
            <person name="Hatherill M."/>
            <person name="Hanekom W."/>
            <person name="Mahomed H."/>
            <person name="Mcshane H."/>
        </authorList>
    </citation>
    <scope>NUCLEOTIDE SEQUENCE [LARGE SCALE GENOMIC DNA]</scope>
    <source>
        <strain evidence="5">852002-10433_SCH5171157</strain>
    </source>
</reference>
<sequence length="700" mass="74913">MTLVEPHAIGKPLARADGRAKVTGTARYAFEQQVEHPAYLHPIQATIARGRVTAMDVTAALAMEGVLDLLTVFDAPTLADTSDGELAILQDDRVHFRGQIIGGVVAETAEIAREAAALVRVEYRREPHDAELTAHHPGLYTPESVNPSFPADTDEGDVEAALAAAEVTVDATYRTPIEHNNPMEPHACVAQWAMRDGRPAVTLYDSTQGVHVVRKTLAPMLDLEPEQLRVVAPHVGGGFGSKGAPHAHDVLALLAAQRSGGRPVKLALTRQQMFALVGYRTPTIQRLRLGADKSGRLTALVHDVIEQTSTVKEFAEQTAVTSRKMYASPNRRTTHRLAALDVAVPFWMRAPGECPGTFAAEVAMDELAVACHLDPIELRLRNEPDVDPESGKPWSGRHLVECLRLGAERFDWAPRDPRPAKRLAGHWFIGTGVAAATYPGMAMEGNTARVTHTGQGRYTVQIGAADIGTGTWTALAQIAADALGCGVEAIDLQIGDSDLPQASVAGGSSGITSWGSAIVAAANQFRREHGDHPHIGVTAEAEAPQNPDADKYTVQSFGAHFVEAHVNSDTGEIRIPRMLGVFSVGRAINARTLRSQLIGGMTMGLSMALHEESVRDIRFGHVVTQDLASYHFSAHADVTGIEAIWLDEVEEHLNPMGSRGAGEIGIVGTAAAVVNAVHHATGVRVRELPVTLDKVLPGLP</sequence>
<dbReference type="Proteomes" id="UP000094008">
    <property type="component" value="Unassembled WGS sequence"/>
</dbReference>
<dbReference type="InterPro" id="IPR036856">
    <property type="entry name" value="Ald_Oxase/Xan_DH_a/b_sf"/>
</dbReference>
<dbReference type="InterPro" id="IPR016208">
    <property type="entry name" value="Ald_Oxase/xanthine_DH-like"/>
</dbReference>
<evidence type="ECO:0000313" key="5">
    <source>
        <dbReference type="Proteomes" id="UP000094008"/>
    </source>
</evidence>
<protein>
    <submittedName>
        <fullName evidence="4">Xanthine dehydrogenase</fullName>
    </submittedName>
</protein>
<dbReference type="PANTHER" id="PTHR11908:SF132">
    <property type="entry name" value="ALDEHYDE OXIDASE 1-RELATED"/>
    <property type="match status" value="1"/>
</dbReference>
<name>A0A1A0WIM4_MYCPR</name>
<dbReference type="Gene3D" id="3.30.365.10">
    <property type="entry name" value="Aldehyde oxidase/xanthine dehydrogenase, molybdopterin binding domain"/>
    <property type="match status" value="4"/>
</dbReference>
<dbReference type="EMBL" id="LZSY01000002">
    <property type="protein sequence ID" value="OBB98593.1"/>
    <property type="molecule type" value="Genomic_DNA"/>
</dbReference>
<dbReference type="InterPro" id="IPR008274">
    <property type="entry name" value="AldOxase/xan_DH_MoCoBD1"/>
</dbReference>
<accession>A0A1A0WIM4</accession>
<dbReference type="SUPFAM" id="SSF54665">
    <property type="entry name" value="CO dehydrogenase molybdoprotein N-domain-like"/>
    <property type="match status" value="1"/>
</dbReference>
<dbReference type="GO" id="GO:0005506">
    <property type="term" value="F:iron ion binding"/>
    <property type="evidence" value="ECO:0007669"/>
    <property type="project" value="InterPro"/>
</dbReference>
<dbReference type="SMART" id="SM01008">
    <property type="entry name" value="Ald_Xan_dh_C"/>
    <property type="match status" value="1"/>
</dbReference>
<dbReference type="GO" id="GO:0016491">
    <property type="term" value="F:oxidoreductase activity"/>
    <property type="evidence" value="ECO:0007669"/>
    <property type="project" value="UniProtKB-KW"/>
</dbReference>
<dbReference type="Pfam" id="PF20256">
    <property type="entry name" value="MoCoBD_2"/>
    <property type="match status" value="2"/>
</dbReference>
<feature type="domain" description="Aldehyde oxidase/xanthine dehydrogenase a/b hammerhead" evidence="3">
    <location>
        <begin position="23"/>
        <end position="127"/>
    </location>
</feature>
<comment type="caution">
    <text evidence="4">The sequence shown here is derived from an EMBL/GenBank/DDBJ whole genome shotgun (WGS) entry which is preliminary data.</text>
</comment>
<keyword evidence="1" id="KW-0500">Molybdenum</keyword>
<dbReference type="Pfam" id="PF02738">
    <property type="entry name" value="MoCoBD_1"/>
    <property type="match status" value="1"/>
</dbReference>
<dbReference type="InterPro" id="IPR000674">
    <property type="entry name" value="Ald_Oxase/Xan_DH_a/b"/>
</dbReference>
<organism evidence="4 5">
    <name type="scientific">Mycolicibacterium peregrinum</name>
    <name type="common">Mycobacterium peregrinum</name>
    <dbReference type="NCBI Taxonomy" id="43304"/>
    <lineage>
        <taxon>Bacteria</taxon>
        <taxon>Bacillati</taxon>
        <taxon>Actinomycetota</taxon>
        <taxon>Actinomycetes</taxon>
        <taxon>Mycobacteriales</taxon>
        <taxon>Mycobacteriaceae</taxon>
        <taxon>Mycolicibacterium</taxon>
    </lineage>
</organism>
<dbReference type="OrthoDB" id="8428274at2"/>
<proteinExistence type="predicted"/>
<gene>
    <name evidence="4" type="ORF">A5779_01065</name>
</gene>
<evidence type="ECO:0000256" key="2">
    <source>
        <dbReference type="ARBA" id="ARBA00023002"/>
    </source>
</evidence>
<keyword evidence="2" id="KW-0560">Oxidoreductase</keyword>
<evidence type="ECO:0000259" key="3">
    <source>
        <dbReference type="SMART" id="SM01008"/>
    </source>
</evidence>
<dbReference type="AlphaFoldDB" id="A0A1A0WIM4"/>
<dbReference type="Gene3D" id="3.90.1170.50">
    <property type="entry name" value="Aldehyde oxidase/xanthine dehydrogenase, a/b hammerhead"/>
    <property type="match status" value="1"/>
</dbReference>
<dbReference type="PANTHER" id="PTHR11908">
    <property type="entry name" value="XANTHINE DEHYDROGENASE"/>
    <property type="match status" value="1"/>
</dbReference>
<dbReference type="InterPro" id="IPR037165">
    <property type="entry name" value="AldOxase/xan_DH_Mopterin-bd_sf"/>
</dbReference>